<evidence type="ECO:0000256" key="2">
    <source>
        <dbReference type="ARBA" id="ARBA00022737"/>
    </source>
</evidence>
<sequence length="1053" mass="119893">MSIGLACLGILTGGAGQAVSDAAKRICHSIKCKYNYIKNLDQNLNELEMETGYLSHRKKDIDANIAHNQVTMQTTNECAQWLEDVLRMMEKVEDIRTRYQEVANGSRRMRLLSARLKLSKEIEEMKNSVVDLRKRMENHDVLVERPPQRVEKKFPKNIYEVPSLREHVEKLLELLKDDNIKKIGLWGMPGVGKTTILENLNNEVDKLQVFDIVIWVTAPQELNLRQMQQEILQRLKERTDWVEHQNKANLISQSLANKKYLLLLDEVFYKFDLSHIGFHDKCNGKVVLATRDKTICNLMETDEEIKVERLSRDDARKLFHSASRGFIEPIAERVLKQCGDLPHIIRAVANYLKDKDKEPVWRGTLSKLQSPNMHQLKHMEDVFNPFKVILEELGGIKDCLLYAASFPQDHEIYRDYLIECWKAEQLIGVGETFRRIRDEGHITLEDLIDKCLLDACKSSKCVKMPIIFRNTAITVANEHRFGLLVTDMELGCPPVESWESAKRISLMNSDLVELPHEPDCSEVSSLLLQKNENLSVIPPSFFDSMSTLKILDLCGTGISSVPPTVSNLTNLQGLYLNDCCRLVHLPQQMQLLKKVELLDICRTGLCTFAAVIGGLTSLRCLRVSFTNATVGNRNHIKVSAEVTPLGTIQQLSNLEELTIHVNLRDPEWKEIEPDIAKEVATLEKLSNLSFWFTSTASLETFIRTSKSWKNGSSQAGSNFRSFNLIVGSQETESPRLDVLKCTGPRYLQYSAGSDIPTVSIIKKVLRITSAFELIGHGNITHFSDFGIDVMGCLEVCLVERCDRMKTFLGCQKVTAFPCLRELHLLRLQELKAINEGVIPSGSFAKLRTLTLYDCPEIIKVVSWDTAKQLCQLQHLRVENCSKVEEIIATDNQSCGIGAFPKLKILELVMLEDLVRIHSDNSFEWVDLQQIEIFKCNNLVDLQLRAENAKKLQCIQCSEVWWLAMAMNGKVEANLQDSHPHTRYQCKSVTLSSIIFSQKSIRQATQYQSGAFSPFSGADKLHNLASWKQWPSNNSRNSMLLFLWDWIKKIGDDN</sequence>
<dbReference type="InterPro" id="IPR002182">
    <property type="entry name" value="NB-ARC"/>
</dbReference>
<keyword evidence="4" id="KW-0547">Nucleotide-binding</keyword>
<accession>A0A9Q1QK50</accession>
<keyword evidence="4" id="KW-0067">ATP-binding</keyword>
<evidence type="ECO:0000256" key="1">
    <source>
        <dbReference type="ARBA" id="ARBA00008894"/>
    </source>
</evidence>
<organism evidence="11 12">
    <name type="scientific">Carnegiea gigantea</name>
    <dbReference type="NCBI Taxonomy" id="171969"/>
    <lineage>
        <taxon>Eukaryota</taxon>
        <taxon>Viridiplantae</taxon>
        <taxon>Streptophyta</taxon>
        <taxon>Embryophyta</taxon>
        <taxon>Tracheophyta</taxon>
        <taxon>Spermatophyta</taxon>
        <taxon>Magnoliopsida</taxon>
        <taxon>eudicotyledons</taxon>
        <taxon>Gunneridae</taxon>
        <taxon>Pentapetalae</taxon>
        <taxon>Caryophyllales</taxon>
        <taxon>Cactineae</taxon>
        <taxon>Cactaceae</taxon>
        <taxon>Cactoideae</taxon>
        <taxon>Echinocereeae</taxon>
        <taxon>Carnegiea</taxon>
    </lineage>
</organism>
<feature type="domain" description="Disease resistance protein winged helix" evidence="9">
    <location>
        <begin position="406"/>
        <end position="456"/>
    </location>
</feature>
<dbReference type="AlphaFoldDB" id="A0A9Q1QK50"/>
<evidence type="ECO:0008006" key="13">
    <source>
        <dbReference type="Google" id="ProtNLM"/>
    </source>
</evidence>
<dbReference type="GO" id="GO:0006952">
    <property type="term" value="P:defense response"/>
    <property type="evidence" value="ECO:0007669"/>
    <property type="project" value="UniProtKB-KW"/>
</dbReference>
<dbReference type="GO" id="GO:0005524">
    <property type="term" value="F:ATP binding"/>
    <property type="evidence" value="ECO:0007669"/>
    <property type="project" value="UniProtKB-KW"/>
</dbReference>
<keyword evidence="6" id="KW-0732">Signal</keyword>
<keyword evidence="2" id="KW-0677">Repeat</keyword>
<name>A0A9Q1QK50_9CARY</name>
<feature type="domain" description="Disease resistance R13L4/SHOC-2-like LRR" evidence="10">
    <location>
        <begin position="545"/>
        <end position="702"/>
    </location>
</feature>
<dbReference type="GO" id="GO:0043531">
    <property type="term" value="F:ADP binding"/>
    <property type="evidence" value="ECO:0007669"/>
    <property type="project" value="InterPro"/>
</dbReference>
<keyword evidence="3" id="KW-0611">Plant defense</keyword>
<feature type="domain" description="NB-ARC" evidence="7">
    <location>
        <begin position="166"/>
        <end position="321"/>
    </location>
</feature>
<dbReference type="FunFam" id="3.40.50.300:FF:001091">
    <property type="entry name" value="Probable disease resistance protein At1g61300"/>
    <property type="match status" value="1"/>
</dbReference>
<keyword evidence="5" id="KW-0175">Coiled coil</keyword>
<evidence type="ECO:0000259" key="9">
    <source>
        <dbReference type="Pfam" id="PF23559"/>
    </source>
</evidence>
<dbReference type="Gene3D" id="1.10.8.430">
    <property type="entry name" value="Helical domain of apoptotic protease-activating factors"/>
    <property type="match status" value="1"/>
</dbReference>
<dbReference type="PANTHER" id="PTHR33463">
    <property type="entry name" value="NB-ARC DOMAIN-CONTAINING PROTEIN-RELATED"/>
    <property type="match status" value="1"/>
</dbReference>
<feature type="coiled-coil region" evidence="5">
    <location>
        <begin position="115"/>
        <end position="142"/>
    </location>
</feature>
<evidence type="ECO:0000259" key="7">
    <source>
        <dbReference type="Pfam" id="PF00931"/>
    </source>
</evidence>
<dbReference type="Gene3D" id="3.40.50.300">
    <property type="entry name" value="P-loop containing nucleotide triphosphate hydrolases"/>
    <property type="match status" value="1"/>
</dbReference>
<evidence type="ECO:0000259" key="8">
    <source>
        <dbReference type="Pfam" id="PF23247"/>
    </source>
</evidence>
<dbReference type="Proteomes" id="UP001153076">
    <property type="component" value="Unassembled WGS sequence"/>
</dbReference>
<feature type="signal peptide" evidence="6">
    <location>
        <begin position="1"/>
        <end position="16"/>
    </location>
</feature>
<comment type="similarity">
    <text evidence="1">Belongs to the disease resistance NB-LRR family.</text>
</comment>
<dbReference type="InterPro" id="IPR050905">
    <property type="entry name" value="Plant_NBS-LRR"/>
</dbReference>
<dbReference type="OrthoDB" id="1691503at2759"/>
<dbReference type="InterPro" id="IPR057135">
    <property type="entry name" value="At4g27190-like_LRR"/>
</dbReference>
<dbReference type="InterPro" id="IPR055414">
    <property type="entry name" value="LRR_R13L4/SHOC2-like"/>
</dbReference>
<dbReference type="EMBL" id="JAKOGI010000079">
    <property type="protein sequence ID" value="KAJ8445242.1"/>
    <property type="molecule type" value="Genomic_DNA"/>
</dbReference>
<evidence type="ECO:0000256" key="6">
    <source>
        <dbReference type="SAM" id="SignalP"/>
    </source>
</evidence>
<evidence type="ECO:0000256" key="4">
    <source>
        <dbReference type="ARBA" id="ARBA00022840"/>
    </source>
</evidence>
<dbReference type="Pfam" id="PF23247">
    <property type="entry name" value="LRR_RPS2"/>
    <property type="match status" value="1"/>
</dbReference>
<dbReference type="InterPro" id="IPR032675">
    <property type="entry name" value="LRR_dom_sf"/>
</dbReference>
<evidence type="ECO:0000256" key="5">
    <source>
        <dbReference type="SAM" id="Coils"/>
    </source>
</evidence>
<feature type="domain" description="Disease resistance protein At4g27190-like leucine-rich repeats" evidence="8">
    <location>
        <begin position="821"/>
        <end position="941"/>
    </location>
</feature>
<dbReference type="SUPFAM" id="SSF52540">
    <property type="entry name" value="P-loop containing nucleoside triphosphate hydrolases"/>
    <property type="match status" value="1"/>
</dbReference>
<dbReference type="PANTHER" id="PTHR33463:SF209">
    <property type="entry name" value="DISEASE RESISTANCE PROTEIN RPS2-LIKE"/>
    <property type="match status" value="1"/>
</dbReference>
<dbReference type="InterPro" id="IPR042197">
    <property type="entry name" value="Apaf_helical"/>
</dbReference>
<proteinExistence type="inferred from homology"/>
<keyword evidence="12" id="KW-1185">Reference proteome</keyword>
<dbReference type="Gene3D" id="3.80.10.10">
    <property type="entry name" value="Ribonuclease Inhibitor"/>
    <property type="match status" value="2"/>
</dbReference>
<feature type="chain" id="PRO_5040134023" description="NB-ARC domain-containing protein" evidence="6">
    <location>
        <begin position="17"/>
        <end position="1053"/>
    </location>
</feature>
<dbReference type="InterPro" id="IPR027417">
    <property type="entry name" value="P-loop_NTPase"/>
</dbReference>
<protein>
    <recommendedName>
        <fullName evidence="13">NB-ARC domain-containing protein</fullName>
    </recommendedName>
</protein>
<gene>
    <name evidence="11" type="ORF">Cgig2_024448</name>
</gene>
<reference evidence="11" key="1">
    <citation type="submission" date="2022-04" db="EMBL/GenBank/DDBJ databases">
        <title>Carnegiea gigantea Genome sequencing and assembly v2.</title>
        <authorList>
            <person name="Copetti D."/>
            <person name="Sanderson M.J."/>
            <person name="Burquez A."/>
            <person name="Wojciechowski M.F."/>
        </authorList>
    </citation>
    <scope>NUCLEOTIDE SEQUENCE</scope>
    <source>
        <strain evidence="11">SGP5-SGP5p</strain>
        <tissue evidence="11">Aerial part</tissue>
    </source>
</reference>
<dbReference type="SUPFAM" id="SSF52058">
    <property type="entry name" value="L domain-like"/>
    <property type="match status" value="1"/>
</dbReference>
<dbReference type="Pfam" id="PF23559">
    <property type="entry name" value="WHD_DRP"/>
    <property type="match status" value="1"/>
</dbReference>
<evidence type="ECO:0000313" key="12">
    <source>
        <dbReference type="Proteomes" id="UP001153076"/>
    </source>
</evidence>
<evidence type="ECO:0000256" key="3">
    <source>
        <dbReference type="ARBA" id="ARBA00022821"/>
    </source>
</evidence>
<evidence type="ECO:0000313" key="11">
    <source>
        <dbReference type="EMBL" id="KAJ8445242.1"/>
    </source>
</evidence>
<dbReference type="PRINTS" id="PR00364">
    <property type="entry name" value="DISEASERSIST"/>
</dbReference>
<evidence type="ECO:0000259" key="10">
    <source>
        <dbReference type="Pfam" id="PF23598"/>
    </source>
</evidence>
<dbReference type="InterPro" id="IPR058922">
    <property type="entry name" value="WHD_DRP"/>
</dbReference>
<comment type="caution">
    <text evidence="11">The sequence shown here is derived from an EMBL/GenBank/DDBJ whole genome shotgun (WGS) entry which is preliminary data.</text>
</comment>
<dbReference type="Pfam" id="PF23598">
    <property type="entry name" value="LRR_14"/>
    <property type="match status" value="1"/>
</dbReference>
<dbReference type="Pfam" id="PF00931">
    <property type="entry name" value="NB-ARC"/>
    <property type="match status" value="1"/>
</dbReference>